<reference evidence="2" key="1">
    <citation type="submission" date="2023-08" db="EMBL/GenBank/DDBJ databases">
        <title>A de novo genome assembly of Solanum verrucosum Schlechtendal, a Mexican diploid species geographically isolated from the other diploid A-genome species in potato relatives.</title>
        <authorList>
            <person name="Hosaka K."/>
        </authorList>
    </citation>
    <scope>NUCLEOTIDE SEQUENCE</scope>
    <source>
        <tissue evidence="2">Young leaves</tissue>
    </source>
</reference>
<sequence length="282" mass="31847">YQEKPSRTHQDNKKCKETNGRHKRKRTLEAILKTIRGITKTTNKIRFINQYHIRMRPVRNHKKDNQSKDANNKQGIDSMLPTPQPHGSIVVIIPSVALKVFHNKQSKDANNKQGINSINPTPLIIVLFYPDLSSKKSGGMKGAYQAPMIQGNINNKINMTTQNDTQNLSPVLIEDIDPAAKDSLDYESIEGLALGHSDDVGEVNSGRVEEKLALEEGKKKENQQYLAQKKGKRLASSKEKCTINTIPETTDISHDPLEEYKVVHYEDELDKDMLPVNDQEEA</sequence>
<dbReference type="EMBL" id="CP133615">
    <property type="protein sequence ID" value="WMV24578.1"/>
    <property type="molecule type" value="Genomic_DNA"/>
</dbReference>
<name>A0AAF0TST7_SOLVR</name>
<dbReference type="Proteomes" id="UP001234989">
    <property type="component" value="Chromosome 4"/>
</dbReference>
<keyword evidence="3" id="KW-1185">Reference proteome</keyword>
<gene>
    <name evidence="2" type="ORF">MTR67_017963</name>
</gene>
<evidence type="ECO:0000313" key="2">
    <source>
        <dbReference type="EMBL" id="WMV24578.1"/>
    </source>
</evidence>
<evidence type="ECO:0000256" key="1">
    <source>
        <dbReference type="SAM" id="MobiDB-lite"/>
    </source>
</evidence>
<feature type="region of interest" description="Disordered" evidence="1">
    <location>
        <begin position="54"/>
        <end position="83"/>
    </location>
</feature>
<organism evidence="2 3">
    <name type="scientific">Solanum verrucosum</name>
    <dbReference type="NCBI Taxonomy" id="315347"/>
    <lineage>
        <taxon>Eukaryota</taxon>
        <taxon>Viridiplantae</taxon>
        <taxon>Streptophyta</taxon>
        <taxon>Embryophyta</taxon>
        <taxon>Tracheophyta</taxon>
        <taxon>Spermatophyta</taxon>
        <taxon>Magnoliopsida</taxon>
        <taxon>eudicotyledons</taxon>
        <taxon>Gunneridae</taxon>
        <taxon>Pentapetalae</taxon>
        <taxon>asterids</taxon>
        <taxon>lamiids</taxon>
        <taxon>Solanales</taxon>
        <taxon>Solanaceae</taxon>
        <taxon>Solanoideae</taxon>
        <taxon>Solaneae</taxon>
        <taxon>Solanum</taxon>
    </lineage>
</organism>
<evidence type="ECO:0000313" key="3">
    <source>
        <dbReference type="Proteomes" id="UP001234989"/>
    </source>
</evidence>
<dbReference type="AlphaFoldDB" id="A0AAF0TST7"/>
<protein>
    <submittedName>
        <fullName evidence="2">Uncharacterized protein</fullName>
    </submittedName>
</protein>
<feature type="compositionally biased region" description="Basic and acidic residues" evidence="1">
    <location>
        <begin position="1"/>
        <end position="20"/>
    </location>
</feature>
<feature type="region of interest" description="Disordered" evidence="1">
    <location>
        <begin position="1"/>
        <end position="23"/>
    </location>
</feature>
<accession>A0AAF0TST7</accession>
<proteinExistence type="predicted"/>
<feature type="non-terminal residue" evidence="2">
    <location>
        <position position="1"/>
    </location>
</feature>